<dbReference type="SUPFAM" id="SSF69618">
    <property type="entry name" value="HemD-like"/>
    <property type="match status" value="1"/>
</dbReference>
<dbReference type="CDD" id="cd06578">
    <property type="entry name" value="HemD"/>
    <property type="match status" value="1"/>
</dbReference>
<dbReference type="STRING" id="266762.HQ36_05915"/>
<dbReference type="Gene3D" id="3.40.50.10090">
    <property type="match status" value="2"/>
</dbReference>
<dbReference type="Proteomes" id="UP000030134">
    <property type="component" value="Unassembled WGS sequence"/>
</dbReference>
<dbReference type="Pfam" id="PF02602">
    <property type="entry name" value="HEM4"/>
    <property type="match status" value="1"/>
</dbReference>
<dbReference type="GO" id="GO:0033014">
    <property type="term" value="P:tetrapyrrole biosynthetic process"/>
    <property type="evidence" value="ECO:0007669"/>
    <property type="project" value="InterPro"/>
</dbReference>
<dbReference type="RefSeq" id="WP_025843131.1">
    <property type="nucleotide sequence ID" value="NZ_JQZW01000009.1"/>
</dbReference>
<dbReference type="OrthoDB" id="1149788at2"/>
<dbReference type="EMBL" id="JQZW01000009">
    <property type="protein sequence ID" value="KGN97792.1"/>
    <property type="molecule type" value="Genomic_DNA"/>
</dbReference>
<dbReference type="AlphaFoldDB" id="A0A0A2G5U4"/>
<gene>
    <name evidence="2" type="ORF">HQ36_05915</name>
</gene>
<dbReference type="InterPro" id="IPR003754">
    <property type="entry name" value="4pyrrol_synth_uPrphyn_synth"/>
</dbReference>
<organism evidence="2 3">
    <name type="scientific">Porphyromonas gingivicanis</name>
    <dbReference type="NCBI Taxonomy" id="266762"/>
    <lineage>
        <taxon>Bacteria</taxon>
        <taxon>Pseudomonadati</taxon>
        <taxon>Bacteroidota</taxon>
        <taxon>Bacteroidia</taxon>
        <taxon>Bacteroidales</taxon>
        <taxon>Porphyromonadaceae</taxon>
        <taxon>Porphyromonas</taxon>
    </lineage>
</organism>
<comment type="caution">
    <text evidence="2">The sequence shown here is derived from an EMBL/GenBank/DDBJ whole genome shotgun (WGS) entry which is preliminary data.</text>
</comment>
<sequence>MTTPTKKILISQPEPTSGRSPYYSIAEKHGYSLEFRQLIKVVTVEPSEFRRQRVDILSHTAVILSSKSAIDNFFTLAKELRLTIPESMKYFCPSESIALYLQKYIVYRKRKVFFGDNGQLADLVATIAKHPKETYFLPVSENAENTLFDMLTEKKITFNHAVMYRTVTRGLDEEPMAFDHDIILFFSPYGIKALKELCPNFEQGDKVIGAFSDSAAEAVEQAGLRLDFAAPVPGVPSMPAALDLYLSQHAE</sequence>
<name>A0A0A2G5U4_9PORP</name>
<feature type="domain" description="Tetrapyrrole biosynthesis uroporphyrinogen III synthase" evidence="1">
    <location>
        <begin position="26"/>
        <end position="238"/>
    </location>
</feature>
<evidence type="ECO:0000259" key="1">
    <source>
        <dbReference type="Pfam" id="PF02602"/>
    </source>
</evidence>
<evidence type="ECO:0000313" key="3">
    <source>
        <dbReference type="Proteomes" id="UP000030134"/>
    </source>
</evidence>
<protein>
    <submittedName>
        <fullName evidence="2">Uroporphyrinogen-III synthase</fullName>
    </submittedName>
</protein>
<dbReference type="InterPro" id="IPR036108">
    <property type="entry name" value="4pyrrol_syn_uPrphyn_synt_sf"/>
</dbReference>
<proteinExistence type="predicted"/>
<dbReference type="eggNOG" id="COG1587">
    <property type="taxonomic scope" value="Bacteria"/>
</dbReference>
<evidence type="ECO:0000313" key="2">
    <source>
        <dbReference type="EMBL" id="KGN97792.1"/>
    </source>
</evidence>
<keyword evidence="3" id="KW-1185">Reference proteome</keyword>
<dbReference type="GO" id="GO:0004852">
    <property type="term" value="F:uroporphyrinogen-III synthase activity"/>
    <property type="evidence" value="ECO:0007669"/>
    <property type="project" value="InterPro"/>
</dbReference>
<reference evidence="2 3" key="1">
    <citation type="submission" date="2014-08" db="EMBL/GenBank/DDBJ databases">
        <title>Porphyromonas gingivicanis strain:COT-022_OH1391 Genome sequencing.</title>
        <authorList>
            <person name="Wallis C."/>
            <person name="Deusch O."/>
            <person name="O'Flynn C."/>
            <person name="Davis I."/>
            <person name="Jospin G."/>
            <person name="Darling A.E."/>
            <person name="Coil D.A."/>
            <person name="Alexiev A."/>
            <person name="Horsfall A."/>
            <person name="Kirkwood N."/>
            <person name="Harris S."/>
            <person name="Eisen J.A."/>
        </authorList>
    </citation>
    <scope>NUCLEOTIDE SEQUENCE [LARGE SCALE GENOMIC DNA]</scope>
    <source>
        <strain evidence="3">COT-022 OH1391</strain>
    </source>
</reference>
<accession>A0A0A2G5U4</accession>